<organism evidence="2 3">
    <name type="scientific">Chitinibacter fontanus</name>
    <dbReference type="NCBI Taxonomy" id="1737446"/>
    <lineage>
        <taxon>Bacteria</taxon>
        <taxon>Pseudomonadati</taxon>
        <taxon>Pseudomonadota</taxon>
        <taxon>Betaproteobacteria</taxon>
        <taxon>Neisseriales</taxon>
        <taxon>Chitinibacteraceae</taxon>
        <taxon>Chitinibacter</taxon>
    </lineage>
</organism>
<dbReference type="KEGG" id="cfon:HZU75_06600"/>
<sequence length="79" mass="9046">MLRFRVKELMAEKEFQENRRITLVEVAESCGINRMTLSKIAGQKGYSTVTDNIDKLCAYFGCEVGELLVYVPTDEDHKN</sequence>
<protein>
    <submittedName>
        <fullName evidence="2">Helix-turn-helix transcriptional regulator</fullName>
    </submittedName>
</protein>
<dbReference type="PROSITE" id="PS50943">
    <property type="entry name" value="HTH_CROC1"/>
    <property type="match status" value="1"/>
</dbReference>
<reference evidence="2 3" key="1">
    <citation type="journal article" date="2016" name="Int. J. Syst. Evol. Microbiol.">
        <title>Chitinibacter fontanus sp. nov., isolated from a spring.</title>
        <authorList>
            <person name="Sheu S.Y."/>
            <person name="Li Y.S."/>
            <person name="Young C.C."/>
            <person name="Chen W.M."/>
        </authorList>
    </citation>
    <scope>NUCLEOTIDE SEQUENCE [LARGE SCALE GENOMIC DNA]</scope>
    <source>
        <strain evidence="2 3">STM-7</strain>
    </source>
</reference>
<dbReference type="AlphaFoldDB" id="A0A7D5ZC25"/>
<keyword evidence="3" id="KW-1185">Reference proteome</keyword>
<name>A0A7D5ZC25_9NEIS</name>
<dbReference type="InterPro" id="IPR010982">
    <property type="entry name" value="Lambda_DNA-bd_dom_sf"/>
</dbReference>
<dbReference type="Pfam" id="PF13443">
    <property type="entry name" value="HTH_26"/>
    <property type="match status" value="1"/>
</dbReference>
<proteinExistence type="predicted"/>
<dbReference type="SMART" id="SM00530">
    <property type="entry name" value="HTH_XRE"/>
    <property type="match status" value="1"/>
</dbReference>
<evidence type="ECO:0000313" key="2">
    <source>
        <dbReference type="EMBL" id="QLI83202.1"/>
    </source>
</evidence>
<evidence type="ECO:0000259" key="1">
    <source>
        <dbReference type="PROSITE" id="PS50943"/>
    </source>
</evidence>
<accession>A0A7D5ZC25</accession>
<dbReference type="CDD" id="cd00093">
    <property type="entry name" value="HTH_XRE"/>
    <property type="match status" value="1"/>
</dbReference>
<dbReference type="EMBL" id="CP058952">
    <property type="protein sequence ID" value="QLI83202.1"/>
    <property type="molecule type" value="Genomic_DNA"/>
</dbReference>
<dbReference type="InterPro" id="IPR001387">
    <property type="entry name" value="Cro/C1-type_HTH"/>
</dbReference>
<dbReference type="Proteomes" id="UP000510822">
    <property type="component" value="Chromosome"/>
</dbReference>
<evidence type="ECO:0000313" key="3">
    <source>
        <dbReference type="Proteomes" id="UP000510822"/>
    </source>
</evidence>
<dbReference type="Gene3D" id="1.10.260.40">
    <property type="entry name" value="lambda repressor-like DNA-binding domains"/>
    <property type="match status" value="1"/>
</dbReference>
<dbReference type="GO" id="GO:0003677">
    <property type="term" value="F:DNA binding"/>
    <property type="evidence" value="ECO:0007669"/>
    <property type="project" value="InterPro"/>
</dbReference>
<gene>
    <name evidence="2" type="ORF">HZU75_06600</name>
</gene>
<feature type="domain" description="HTH cro/C1-type" evidence="1">
    <location>
        <begin position="13"/>
        <end position="67"/>
    </location>
</feature>
<dbReference type="SUPFAM" id="SSF47413">
    <property type="entry name" value="lambda repressor-like DNA-binding domains"/>
    <property type="match status" value="1"/>
</dbReference>